<dbReference type="EMBL" id="SNRW01006165">
    <property type="protein sequence ID" value="KAA6383597.1"/>
    <property type="molecule type" value="Genomic_DNA"/>
</dbReference>
<feature type="region of interest" description="Disordered" evidence="1">
    <location>
        <begin position="131"/>
        <end position="198"/>
    </location>
</feature>
<organism evidence="2 3">
    <name type="scientific">Streblomastix strix</name>
    <dbReference type="NCBI Taxonomy" id="222440"/>
    <lineage>
        <taxon>Eukaryota</taxon>
        <taxon>Metamonada</taxon>
        <taxon>Preaxostyla</taxon>
        <taxon>Oxymonadida</taxon>
        <taxon>Streblomastigidae</taxon>
        <taxon>Streblomastix</taxon>
    </lineage>
</organism>
<feature type="compositionally biased region" description="Polar residues" evidence="1">
    <location>
        <begin position="249"/>
        <end position="264"/>
    </location>
</feature>
<feature type="region of interest" description="Disordered" evidence="1">
    <location>
        <begin position="219"/>
        <end position="289"/>
    </location>
</feature>
<feature type="non-terminal residue" evidence="2">
    <location>
        <position position="312"/>
    </location>
</feature>
<name>A0A5J4VLS5_9EUKA</name>
<dbReference type="AlphaFoldDB" id="A0A5J4VLS5"/>
<reference evidence="2 3" key="1">
    <citation type="submission" date="2019-03" db="EMBL/GenBank/DDBJ databases">
        <title>Single cell metagenomics reveals metabolic interactions within the superorganism composed of flagellate Streblomastix strix and complex community of Bacteroidetes bacteria on its surface.</title>
        <authorList>
            <person name="Treitli S.C."/>
            <person name="Kolisko M."/>
            <person name="Husnik F."/>
            <person name="Keeling P."/>
            <person name="Hampl V."/>
        </authorList>
    </citation>
    <scope>NUCLEOTIDE SEQUENCE [LARGE SCALE GENOMIC DNA]</scope>
    <source>
        <strain evidence="2">ST1C</strain>
    </source>
</reference>
<feature type="compositionally biased region" description="Low complexity" evidence="1">
    <location>
        <begin position="169"/>
        <end position="180"/>
    </location>
</feature>
<proteinExistence type="predicted"/>
<sequence length="312" mass="35567">MAKFITMDKFFAEPGSHIHEYGVGVCRVLKQKCELGSQFANHPDEVFQVEFDEQKNKKMDIMLYAESETQDTDELVMGMGREKKIKICVQIAQGKEYHWLRFLGVVRTEADIEGYTTPKGFDWEWLLKGDQPQQDDQQGQQEKTNTADNSTIPVARSPPKESSPPIVHQQQNNPQLPQTQIKPPSPKIKYQKMDQTIPNPFARKNRNAEYYQRIKAVKQQASTQMAPPQNGQLNYQAPQPNYPQQTYNKSPTYGQGPPQGQATTYGEAPTYGQAPPDNTQVVRRSTTNGVSERRLNLGVVNFDIQNMRRKCS</sequence>
<feature type="compositionally biased region" description="Polar residues" evidence="1">
    <location>
        <begin position="142"/>
        <end position="152"/>
    </location>
</feature>
<evidence type="ECO:0000256" key="1">
    <source>
        <dbReference type="SAM" id="MobiDB-lite"/>
    </source>
</evidence>
<feature type="compositionally biased region" description="Low complexity" evidence="1">
    <location>
        <begin position="131"/>
        <end position="141"/>
    </location>
</feature>
<feature type="compositionally biased region" description="Polar residues" evidence="1">
    <location>
        <begin position="276"/>
        <end position="289"/>
    </location>
</feature>
<evidence type="ECO:0000313" key="2">
    <source>
        <dbReference type="EMBL" id="KAA6383597.1"/>
    </source>
</evidence>
<gene>
    <name evidence="2" type="ORF">EZS28_020875</name>
</gene>
<feature type="compositionally biased region" description="Polar residues" evidence="1">
    <location>
        <begin position="219"/>
        <end position="231"/>
    </location>
</feature>
<dbReference type="Proteomes" id="UP000324800">
    <property type="component" value="Unassembled WGS sequence"/>
</dbReference>
<evidence type="ECO:0000313" key="3">
    <source>
        <dbReference type="Proteomes" id="UP000324800"/>
    </source>
</evidence>
<feature type="compositionally biased region" description="Low complexity" evidence="1">
    <location>
        <begin position="232"/>
        <end position="248"/>
    </location>
</feature>
<comment type="caution">
    <text evidence="2">The sequence shown here is derived from an EMBL/GenBank/DDBJ whole genome shotgun (WGS) entry which is preliminary data.</text>
</comment>
<protein>
    <submittedName>
        <fullName evidence="2">Uncharacterized protein</fullName>
    </submittedName>
</protein>
<accession>A0A5J4VLS5</accession>